<keyword evidence="1" id="KW-0732">Signal</keyword>
<proteinExistence type="predicted"/>
<evidence type="ECO:0000313" key="2">
    <source>
        <dbReference type="EMBL" id="OCT71067.1"/>
    </source>
</evidence>
<evidence type="ECO:0008006" key="4">
    <source>
        <dbReference type="Google" id="ProtNLM"/>
    </source>
</evidence>
<dbReference type="AlphaFoldDB" id="A0A974CDU1"/>
<accession>A0A974CDU1</accession>
<dbReference type="EMBL" id="CM004479">
    <property type="protein sequence ID" value="OCT71067.1"/>
    <property type="molecule type" value="Genomic_DNA"/>
</dbReference>
<reference evidence="3" key="1">
    <citation type="journal article" date="2016" name="Nature">
        <title>Genome evolution in the allotetraploid frog Xenopus laevis.</title>
        <authorList>
            <person name="Session A.M."/>
            <person name="Uno Y."/>
            <person name="Kwon T."/>
            <person name="Chapman J.A."/>
            <person name="Toyoda A."/>
            <person name="Takahashi S."/>
            <person name="Fukui A."/>
            <person name="Hikosaka A."/>
            <person name="Suzuki A."/>
            <person name="Kondo M."/>
            <person name="van Heeringen S.J."/>
            <person name="Quigley I."/>
            <person name="Heinz S."/>
            <person name="Ogino H."/>
            <person name="Ochi H."/>
            <person name="Hellsten U."/>
            <person name="Lyons J.B."/>
            <person name="Simakov O."/>
            <person name="Putnam N."/>
            <person name="Stites J."/>
            <person name="Kuroki Y."/>
            <person name="Tanaka T."/>
            <person name="Michiue T."/>
            <person name="Watanabe M."/>
            <person name="Bogdanovic O."/>
            <person name="Lister R."/>
            <person name="Georgiou G."/>
            <person name="Paranjpe S.S."/>
            <person name="van Kruijsbergen I."/>
            <person name="Shu S."/>
            <person name="Carlson J."/>
            <person name="Kinoshita T."/>
            <person name="Ohta Y."/>
            <person name="Mawaribuchi S."/>
            <person name="Jenkins J."/>
            <person name="Grimwood J."/>
            <person name="Schmutz J."/>
            <person name="Mitros T."/>
            <person name="Mozaffari S.V."/>
            <person name="Suzuki Y."/>
            <person name="Haramoto Y."/>
            <person name="Yamamoto T.S."/>
            <person name="Takagi C."/>
            <person name="Heald R."/>
            <person name="Miller K."/>
            <person name="Haudenschild C."/>
            <person name="Kitzman J."/>
            <person name="Nakayama T."/>
            <person name="Izutsu Y."/>
            <person name="Robert J."/>
            <person name="Fortriede J."/>
            <person name="Burns K."/>
            <person name="Lotay V."/>
            <person name="Karimi K."/>
            <person name="Yasuoka Y."/>
            <person name="Dichmann D.S."/>
            <person name="Flajnik M.F."/>
            <person name="Houston D.W."/>
            <person name="Shendure J."/>
            <person name="DuPasquier L."/>
            <person name="Vize P.D."/>
            <person name="Zorn A.M."/>
            <person name="Ito M."/>
            <person name="Marcotte E.M."/>
            <person name="Wallingford J.B."/>
            <person name="Ito Y."/>
            <person name="Asashima M."/>
            <person name="Ueno N."/>
            <person name="Matsuda Y."/>
            <person name="Veenstra G.J."/>
            <person name="Fujiyama A."/>
            <person name="Harland R.M."/>
            <person name="Taira M."/>
            <person name="Rokhsar D.S."/>
        </authorList>
    </citation>
    <scope>NUCLEOTIDE SEQUENCE [LARGE SCALE GENOMIC DNA]</scope>
    <source>
        <strain evidence="3">J</strain>
    </source>
</reference>
<sequence length="74" mass="8688">MLWFSFPFNFSTFPSFLYWRVLTLIPSVYSMSRADVCLYSVSPSVSDAFICRTHNPPLTIGRALFPRRHHYLLI</sequence>
<organism evidence="2 3">
    <name type="scientific">Xenopus laevis</name>
    <name type="common">African clawed frog</name>
    <dbReference type="NCBI Taxonomy" id="8355"/>
    <lineage>
        <taxon>Eukaryota</taxon>
        <taxon>Metazoa</taxon>
        <taxon>Chordata</taxon>
        <taxon>Craniata</taxon>
        <taxon>Vertebrata</taxon>
        <taxon>Euteleostomi</taxon>
        <taxon>Amphibia</taxon>
        <taxon>Batrachia</taxon>
        <taxon>Anura</taxon>
        <taxon>Pipoidea</taxon>
        <taxon>Pipidae</taxon>
        <taxon>Xenopodinae</taxon>
        <taxon>Xenopus</taxon>
        <taxon>Xenopus</taxon>
    </lineage>
</organism>
<evidence type="ECO:0000256" key="1">
    <source>
        <dbReference type="SAM" id="SignalP"/>
    </source>
</evidence>
<dbReference type="Proteomes" id="UP000694892">
    <property type="component" value="Chromosome 7S"/>
</dbReference>
<feature type="chain" id="PRO_5037078539" description="Secreted protein" evidence="1">
    <location>
        <begin position="31"/>
        <end position="74"/>
    </location>
</feature>
<evidence type="ECO:0000313" key="3">
    <source>
        <dbReference type="Proteomes" id="UP000694892"/>
    </source>
</evidence>
<gene>
    <name evidence="2" type="ORF">XELAEV_18037976mg</name>
</gene>
<protein>
    <recommendedName>
        <fullName evidence="4">Secreted protein</fullName>
    </recommendedName>
</protein>
<feature type="signal peptide" evidence="1">
    <location>
        <begin position="1"/>
        <end position="30"/>
    </location>
</feature>
<name>A0A974CDU1_XENLA</name>